<dbReference type="Proteomes" id="UP000807025">
    <property type="component" value="Unassembled WGS sequence"/>
</dbReference>
<gene>
    <name evidence="2" type="ORF">BDN71DRAFT_1585476</name>
</gene>
<evidence type="ECO:0000256" key="1">
    <source>
        <dbReference type="SAM" id="MobiDB-lite"/>
    </source>
</evidence>
<proteinExistence type="predicted"/>
<feature type="compositionally biased region" description="Polar residues" evidence="1">
    <location>
        <begin position="186"/>
        <end position="200"/>
    </location>
</feature>
<dbReference type="OrthoDB" id="10296793at2759"/>
<name>A0A9P6AB19_PLEER</name>
<dbReference type="AlphaFoldDB" id="A0A9P6AB19"/>
<dbReference type="EMBL" id="MU154524">
    <property type="protein sequence ID" value="KAF9501254.1"/>
    <property type="molecule type" value="Genomic_DNA"/>
</dbReference>
<sequence length="206" mass="22892">MDVGWVAAEVLQKARSAMVNRALLLELASQLCVLAQFTSRVSDGQVNSLPMLERARYRASHLTIIKIHRYVEGYTSKPPIIQAIFALSTAVSLRKYVAEVKALLDWFEVRERADSTNDHPVGGSVLRVTEGRAPTLRPDEPTRQGLTPIALSFPSSRGVVVCNIYQTQNNRHINNNHSTMTRINCGNTTTTKPTNVGNDHSVTRIR</sequence>
<feature type="region of interest" description="Disordered" evidence="1">
    <location>
        <begin position="186"/>
        <end position="206"/>
    </location>
</feature>
<protein>
    <submittedName>
        <fullName evidence="2">Uncharacterized protein</fullName>
    </submittedName>
</protein>
<organism evidence="2 3">
    <name type="scientific">Pleurotus eryngii</name>
    <name type="common">Boletus of the steppes</name>
    <dbReference type="NCBI Taxonomy" id="5323"/>
    <lineage>
        <taxon>Eukaryota</taxon>
        <taxon>Fungi</taxon>
        <taxon>Dikarya</taxon>
        <taxon>Basidiomycota</taxon>
        <taxon>Agaricomycotina</taxon>
        <taxon>Agaricomycetes</taxon>
        <taxon>Agaricomycetidae</taxon>
        <taxon>Agaricales</taxon>
        <taxon>Pleurotineae</taxon>
        <taxon>Pleurotaceae</taxon>
        <taxon>Pleurotus</taxon>
    </lineage>
</organism>
<accession>A0A9P6AB19</accession>
<evidence type="ECO:0000313" key="2">
    <source>
        <dbReference type="EMBL" id="KAF9501254.1"/>
    </source>
</evidence>
<reference evidence="2" key="1">
    <citation type="submission" date="2020-11" db="EMBL/GenBank/DDBJ databases">
        <authorList>
            <consortium name="DOE Joint Genome Institute"/>
            <person name="Ahrendt S."/>
            <person name="Riley R."/>
            <person name="Andreopoulos W."/>
            <person name="Labutti K."/>
            <person name="Pangilinan J."/>
            <person name="Ruiz-Duenas F.J."/>
            <person name="Barrasa J.M."/>
            <person name="Sanchez-Garcia M."/>
            <person name="Camarero S."/>
            <person name="Miyauchi S."/>
            <person name="Serrano A."/>
            <person name="Linde D."/>
            <person name="Babiker R."/>
            <person name="Drula E."/>
            <person name="Ayuso-Fernandez I."/>
            <person name="Pacheco R."/>
            <person name="Padilla G."/>
            <person name="Ferreira P."/>
            <person name="Barriuso J."/>
            <person name="Kellner H."/>
            <person name="Castanera R."/>
            <person name="Alfaro M."/>
            <person name="Ramirez L."/>
            <person name="Pisabarro A.G."/>
            <person name="Kuo A."/>
            <person name="Tritt A."/>
            <person name="Lipzen A."/>
            <person name="He G."/>
            <person name="Yan M."/>
            <person name="Ng V."/>
            <person name="Cullen D."/>
            <person name="Martin F."/>
            <person name="Rosso M.-N."/>
            <person name="Henrissat B."/>
            <person name="Hibbett D."/>
            <person name="Martinez A.T."/>
            <person name="Grigoriev I.V."/>
        </authorList>
    </citation>
    <scope>NUCLEOTIDE SEQUENCE</scope>
    <source>
        <strain evidence="2">ATCC 90797</strain>
    </source>
</reference>
<comment type="caution">
    <text evidence="2">The sequence shown here is derived from an EMBL/GenBank/DDBJ whole genome shotgun (WGS) entry which is preliminary data.</text>
</comment>
<keyword evidence="3" id="KW-1185">Reference proteome</keyword>
<evidence type="ECO:0000313" key="3">
    <source>
        <dbReference type="Proteomes" id="UP000807025"/>
    </source>
</evidence>